<dbReference type="Pfam" id="PF02545">
    <property type="entry name" value="Maf"/>
    <property type="match status" value="1"/>
</dbReference>
<dbReference type="PANTHER" id="PTHR43213:SF5">
    <property type="entry name" value="BIFUNCTIONAL DTTP_UTP PYROPHOSPHATASE_METHYLTRANSFERASE PROTEIN-RELATED"/>
    <property type="match status" value="1"/>
</dbReference>
<organism evidence="2 3">
    <name type="scientific">Nitzschia inconspicua</name>
    <dbReference type="NCBI Taxonomy" id="303405"/>
    <lineage>
        <taxon>Eukaryota</taxon>
        <taxon>Sar</taxon>
        <taxon>Stramenopiles</taxon>
        <taxon>Ochrophyta</taxon>
        <taxon>Bacillariophyta</taxon>
        <taxon>Bacillariophyceae</taxon>
        <taxon>Bacillariophycidae</taxon>
        <taxon>Bacillariales</taxon>
        <taxon>Bacillariaceae</taxon>
        <taxon>Nitzschia</taxon>
    </lineage>
</organism>
<dbReference type="AlphaFoldDB" id="A0A9K3PE84"/>
<dbReference type="InterPro" id="IPR003697">
    <property type="entry name" value="Maf-like"/>
</dbReference>
<dbReference type="OrthoDB" id="10267058at2759"/>
<comment type="caution">
    <text evidence="2">The sequence shown here is derived from an EMBL/GenBank/DDBJ whole genome shotgun (WGS) entry which is preliminary data.</text>
</comment>
<reference evidence="2" key="2">
    <citation type="submission" date="2021-04" db="EMBL/GenBank/DDBJ databases">
        <authorList>
            <person name="Podell S."/>
        </authorList>
    </citation>
    <scope>NUCLEOTIDE SEQUENCE</scope>
    <source>
        <strain evidence="2">Hildebrandi</strain>
    </source>
</reference>
<dbReference type="HAMAP" id="MF_00528">
    <property type="entry name" value="Maf"/>
    <property type="match status" value="1"/>
</dbReference>
<keyword evidence="3" id="KW-1185">Reference proteome</keyword>
<evidence type="ECO:0000256" key="1">
    <source>
        <dbReference type="ARBA" id="ARBA00022801"/>
    </source>
</evidence>
<evidence type="ECO:0000313" key="2">
    <source>
        <dbReference type="EMBL" id="KAG7344218.1"/>
    </source>
</evidence>
<proteinExistence type="inferred from homology"/>
<sequence>MKFPRLLLSLACPKRAFLLYPFSSTSTASPFRSTILCAMSTSTSQHNAASSQLLVSLSYRLARTDDDGNRAAFDSNRPKPLGRLVLASQSPRRREILDMMGLSNCYEVEPSPLDESQLQADLVQRQLSSKEYTLRLAEAKAQALAQAHIVDNKKTTNENNDDDADIPIFYLGSDTIVELDEKILEKPKDKADAKRMLTMMSGRQHHVHTGVALYRLYQQDIQLVGSFTDTATVTFCKLGENDIDAYIASGEPMDKAGSYGIQGIGGQFVTAIDGDFFTVMGMPMHQTSRIVAMALLQESQV</sequence>
<dbReference type="NCBIfam" id="TIGR00172">
    <property type="entry name" value="maf"/>
    <property type="match status" value="1"/>
</dbReference>
<dbReference type="Proteomes" id="UP000693970">
    <property type="component" value="Unassembled WGS sequence"/>
</dbReference>
<reference evidence="2" key="1">
    <citation type="journal article" date="2021" name="Sci. Rep.">
        <title>Diploid genomic architecture of Nitzschia inconspicua, an elite biomass production diatom.</title>
        <authorList>
            <person name="Oliver A."/>
            <person name="Podell S."/>
            <person name="Pinowska A."/>
            <person name="Traller J.C."/>
            <person name="Smith S.R."/>
            <person name="McClure R."/>
            <person name="Beliaev A."/>
            <person name="Bohutskyi P."/>
            <person name="Hill E.A."/>
            <person name="Rabines A."/>
            <person name="Zheng H."/>
            <person name="Allen L.Z."/>
            <person name="Kuo A."/>
            <person name="Grigoriev I.V."/>
            <person name="Allen A.E."/>
            <person name="Hazlebeck D."/>
            <person name="Allen E.E."/>
        </authorList>
    </citation>
    <scope>NUCLEOTIDE SEQUENCE</scope>
    <source>
        <strain evidence="2">Hildebrandi</strain>
    </source>
</reference>
<dbReference type="EMBL" id="JAGRRH010000023">
    <property type="protein sequence ID" value="KAG7344218.1"/>
    <property type="molecule type" value="Genomic_DNA"/>
</dbReference>
<evidence type="ECO:0000313" key="3">
    <source>
        <dbReference type="Proteomes" id="UP000693970"/>
    </source>
</evidence>
<name>A0A9K3PE84_9STRA</name>
<keyword evidence="1" id="KW-0378">Hydrolase</keyword>
<protein>
    <submittedName>
        <fullName evidence="2">Maf-like septum formation family protein</fullName>
    </submittedName>
</protein>
<accession>A0A9K3PE84</accession>
<gene>
    <name evidence="2" type="ORF">IV203_022226</name>
</gene>
<dbReference type="CDD" id="cd00555">
    <property type="entry name" value="Maf"/>
    <property type="match status" value="1"/>
</dbReference>
<dbReference type="GO" id="GO:0047429">
    <property type="term" value="F:nucleoside triphosphate diphosphatase activity"/>
    <property type="evidence" value="ECO:0007669"/>
    <property type="project" value="InterPro"/>
</dbReference>
<dbReference type="PANTHER" id="PTHR43213">
    <property type="entry name" value="BIFUNCTIONAL DTTP/UTP PYROPHOSPHATASE/METHYLTRANSFERASE PROTEIN-RELATED"/>
    <property type="match status" value="1"/>
</dbReference>